<name>A0A4R2PGE1_RHOSA</name>
<dbReference type="EMBL" id="SLXO01000008">
    <property type="protein sequence ID" value="TCP33005.1"/>
    <property type="molecule type" value="Genomic_DNA"/>
</dbReference>
<dbReference type="NCBIfam" id="TIGR03587">
    <property type="entry name" value="Pse_Me-ase"/>
    <property type="match status" value="1"/>
</dbReference>
<dbReference type="InterPro" id="IPR013217">
    <property type="entry name" value="Methyltransf_12"/>
</dbReference>
<feature type="domain" description="Methyltransferase type 12" evidence="1">
    <location>
        <begin position="49"/>
        <end position="129"/>
    </location>
</feature>
<keyword evidence="3" id="KW-1185">Reference proteome</keyword>
<dbReference type="Proteomes" id="UP000295399">
    <property type="component" value="Unassembled WGS sequence"/>
</dbReference>
<dbReference type="RefSeq" id="WP_132708938.1">
    <property type="nucleotide sequence ID" value="NZ_JACIGF010000008.1"/>
</dbReference>
<protein>
    <submittedName>
        <fullName evidence="2">Pseudaminic acid biosynthesis-associated methylase</fullName>
    </submittedName>
</protein>
<dbReference type="Gene3D" id="3.40.50.150">
    <property type="entry name" value="Vaccinia Virus protein VP39"/>
    <property type="match status" value="1"/>
</dbReference>
<dbReference type="InterPro" id="IPR020027">
    <property type="entry name" value="Pseudamin_synth-assoc_MeTrfase"/>
</dbReference>
<organism evidence="2 3">
    <name type="scientific">Rhodothalassium salexigens DSM 2132</name>
    <dbReference type="NCBI Taxonomy" id="1188247"/>
    <lineage>
        <taxon>Bacteria</taxon>
        <taxon>Pseudomonadati</taxon>
        <taxon>Pseudomonadota</taxon>
        <taxon>Alphaproteobacteria</taxon>
        <taxon>Rhodothalassiales</taxon>
        <taxon>Rhodothalassiaceae</taxon>
        <taxon>Rhodothalassium</taxon>
    </lineage>
</organism>
<evidence type="ECO:0000313" key="2">
    <source>
        <dbReference type="EMBL" id="TCP33005.1"/>
    </source>
</evidence>
<keyword evidence="2" id="KW-0489">Methyltransferase</keyword>
<evidence type="ECO:0000313" key="3">
    <source>
        <dbReference type="Proteomes" id="UP000295399"/>
    </source>
</evidence>
<keyword evidence="2" id="KW-0808">Transferase</keyword>
<evidence type="ECO:0000259" key="1">
    <source>
        <dbReference type="Pfam" id="PF08242"/>
    </source>
</evidence>
<dbReference type="GO" id="GO:0032259">
    <property type="term" value="P:methylation"/>
    <property type="evidence" value="ECO:0007669"/>
    <property type="project" value="UniProtKB-KW"/>
</dbReference>
<dbReference type="GO" id="GO:0008168">
    <property type="term" value="F:methyltransferase activity"/>
    <property type="evidence" value="ECO:0007669"/>
    <property type="project" value="UniProtKB-KW"/>
</dbReference>
<accession>A0A4R2PGE1</accession>
<dbReference type="Pfam" id="PF08242">
    <property type="entry name" value="Methyltransf_12"/>
    <property type="match status" value="1"/>
</dbReference>
<dbReference type="InterPro" id="IPR029063">
    <property type="entry name" value="SAM-dependent_MTases_sf"/>
</dbReference>
<comment type="caution">
    <text evidence="2">The sequence shown here is derived from an EMBL/GenBank/DDBJ whole genome shotgun (WGS) entry which is preliminary data.</text>
</comment>
<dbReference type="InParanoid" id="A0A4R2PGE1"/>
<dbReference type="SUPFAM" id="SSF53335">
    <property type="entry name" value="S-adenosyl-L-methionine-dependent methyltransferases"/>
    <property type="match status" value="1"/>
</dbReference>
<gene>
    <name evidence="2" type="ORF">EV659_108104</name>
</gene>
<dbReference type="OrthoDB" id="7171187at2"/>
<reference evidence="2 3" key="1">
    <citation type="submission" date="2019-03" db="EMBL/GenBank/DDBJ databases">
        <title>Genomic Encyclopedia of Type Strains, Phase IV (KMG-IV): sequencing the most valuable type-strain genomes for metagenomic binning, comparative biology and taxonomic classification.</title>
        <authorList>
            <person name="Goeker M."/>
        </authorList>
    </citation>
    <scope>NUCLEOTIDE SEQUENCE [LARGE SCALE GENOMIC DNA]</scope>
    <source>
        <strain evidence="2 3">DSM 2132</strain>
    </source>
</reference>
<dbReference type="AlphaFoldDB" id="A0A4R2PGE1"/>
<proteinExistence type="predicted"/>
<sequence>MAYETEQEAFWAGRFGTDYIERNRYALAPTIAFFGRALRAAQGVRSVFEIGANIGNNLAALAALLPDARLHGIEINAAAHAELRAHVPDALHGSILDTTPDETFDLVLCKGVLIHINPDRLGAVYDRAAALSRRYVLMVEYYAPTPQEVPYRGERDRLFKRDFAGEFMDRSGFALVDYGFVYRRDPVSPQDDVTYFLMERRA</sequence>